<feature type="chain" id="PRO_5032314940" evidence="1">
    <location>
        <begin position="22"/>
        <end position="143"/>
    </location>
</feature>
<dbReference type="RefSeq" id="WP_161097753.1">
    <property type="nucleotide sequence ID" value="NZ_WWCW01000054.1"/>
</dbReference>
<comment type="caution">
    <text evidence="2">The sequence shown here is derived from an EMBL/GenBank/DDBJ whole genome shotgun (WGS) entry which is preliminary data.</text>
</comment>
<dbReference type="Proteomes" id="UP000470302">
    <property type="component" value="Unassembled WGS sequence"/>
</dbReference>
<accession>A0A845G7K6</accession>
<keyword evidence="2" id="KW-0378">Hydrolase</keyword>
<evidence type="ECO:0000313" key="3">
    <source>
        <dbReference type="Proteomes" id="UP000470302"/>
    </source>
</evidence>
<name>A0A845G7K6_9BURK</name>
<feature type="signal peptide" evidence="1">
    <location>
        <begin position="1"/>
        <end position="21"/>
    </location>
</feature>
<dbReference type="EMBL" id="WWCW01000054">
    <property type="protein sequence ID" value="MYM88738.1"/>
    <property type="molecule type" value="Genomic_DNA"/>
</dbReference>
<keyword evidence="1" id="KW-0732">Signal</keyword>
<sequence>MYALRSGVLILALAAQGGALAAELAPRTQNGIVYLSGGVGEDERQAMQAARADYPVRLTFATKGSGEFRADVSVTIVDRAGAVAAAFVSPGPLCYLKLAPGSYRVVASLRGKELTQALTVQPLAARELYFYWDPESATPDRAQ</sequence>
<proteinExistence type="predicted"/>
<protein>
    <submittedName>
        <fullName evidence="2">Carboxypeptidase regulatory-like domain-containing protein</fullName>
    </submittedName>
</protein>
<organism evidence="2 3">
    <name type="scientific">Duganella vulcania</name>
    <dbReference type="NCBI Taxonomy" id="2692166"/>
    <lineage>
        <taxon>Bacteria</taxon>
        <taxon>Pseudomonadati</taxon>
        <taxon>Pseudomonadota</taxon>
        <taxon>Betaproteobacteria</taxon>
        <taxon>Burkholderiales</taxon>
        <taxon>Oxalobacteraceae</taxon>
        <taxon>Telluria group</taxon>
        <taxon>Duganella</taxon>
    </lineage>
</organism>
<keyword evidence="2" id="KW-0121">Carboxypeptidase</keyword>
<dbReference type="GO" id="GO:0004180">
    <property type="term" value="F:carboxypeptidase activity"/>
    <property type="evidence" value="ECO:0007669"/>
    <property type="project" value="UniProtKB-KW"/>
</dbReference>
<gene>
    <name evidence="2" type="ORF">GTP91_16340</name>
</gene>
<keyword evidence="2" id="KW-0645">Protease</keyword>
<dbReference type="AlphaFoldDB" id="A0A845G7K6"/>
<evidence type="ECO:0000256" key="1">
    <source>
        <dbReference type="SAM" id="SignalP"/>
    </source>
</evidence>
<reference evidence="2 3" key="1">
    <citation type="submission" date="2020-01" db="EMBL/GenBank/DDBJ databases">
        <title>Novel species isolated from a subtropical stream in China.</title>
        <authorList>
            <person name="Lu H."/>
        </authorList>
    </citation>
    <scope>NUCLEOTIDE SEQUENCE [LARGE SCALE GENOMIC DNA]</scope>
    <source>
        <strain evidence="2 3">FT82W</strain>
    </source>
</reference>
<evidence type="ECO:0000313" key="2">
    <source>
        <dbReference type="EMBL" id="MYM88738.1"/>
    </source>
</evidence>